<organism evidence="2">
    <name type="scientific">Oryza glumipatula</name>
    <dbReference type="NCBI Taxonomy" id="40148"/>
    <lineage>
        <taxon>Eukaryota</taxon>
        <taxon>Viridiplantae</taxon>
        <taxon>Streptophyta</taxon>
        <taxon>Embryophyta</taxon>
        <taxon>Tracheophyta</taxon>
        <taxon>Spermatophyta</taxon>
        <taxon>Magnoliopsida</taxon>
        <taxon>Liliopsida</taxon>
        <taxon>Poales</taxon>
        <taxon>Poaceae</taxon>
        <taxon>BOP clade</taxon>
        <taxon>Oryzoideae</taxon>
        <taxon>Oryzeae</taxon>
        <taxon>Oryzinae</taxon>
        <taxon>Oryza</taxon>
    </lineage>
</organism>
<proteinExistence type="predicted"/>
<dbReference type="Gramene" id="OGLUM01G15220.1">
    <property type="protein sequence ID" value="OGLUM01G15220.1"/>
    <property type="gene ID" value="OGLUM01G15220"/>
</dbReference>
<dbReference type="HOGENOM" id="CLU_086194_0_0_1"/>
<dbReference type="STRING" id="40148.A0A0D9Y7M8"/>
<name>A0A0D9Y7M8_9ORYZ</name>
<dbReference type="Proteomes" id="UP000026961">
    <property type="component" value="Chromosome 1"/>
</dbReference>
<dbReference type="AlphaFoldDB" id="A0A0D9Y7M8"/>
<dbReference type="EnsemblPlants" id="OGLUM01G15220.1">
    <property type="protein sequence ID" value="OGLUM01G15220.1"/>
    <property type="gene ID" value="OGLUM01G15220"/>
</dbReference>
<dbReference type="PANTHER" id="PTHR34710">
    <property type="entry name" value="OS03G0834100 PROTEIN"/>
    <property type="match status" value="1"/>
</dbReference>
<reference evidence="2" key="2">
    <citation type="submission" date="2015-04" db="UniProtKB">
        <authorList>
            <consortium name="EnsemblPlants"/>
        </authorList>
    </citation>
    <scope>IDENTIFICATION</scope>
</reference>
<accession>A0A0D9Y7M8</accession>
<reference evidence="2" key="3">
    <citation type="submission" date="2018-05" db="EMBL/GenBank/DDBJ databases">
        <title>OgluRS3 (Oryza glumaepatula Reference Sequence Version 3).</title>
        <authorList>
            <person name="Zhang J."/>
            <person name="Kudrna D."/>
            <person name="Lee S."/>
            <person name="Talag J."/>
            <person name="Welchert J."/>
            <person name="Wing R.A."/>
        </authorList>
    </citation>
    <scope>NUCLEOTIDE SEQUENCE [LARGE SCALE GENOMIC DNA]</scope>
</reference>
<feature type="domain" description="DUF3615" evidence="1">
    <location>
        <begin position="91"/>
        <end position="170"/>
    </location>
</feature>
<evidence type="ECO:0000259" key="1">
    <source>
        <dbReference type="Pfam" id="PF12274"/>
    </source>
</evidence>
<dbReference type="InterPro" id="IPR022059">
    <property type="entry name" value="DUF3615"/>
</dbReference>
<evidence type="ECO:0000313" key="3">
    <source>
        <dbReference type="Proteomes" id="UP000026961"/>
    </source>
</evidence>
<keyword evidence="3" id="KW-1185">Reference proteome</keyword>
<dbReference type="PANTHER" id="PTHR34710:SF10">
    <property type="entry name" value="EXPRESSED PROTEIN"/>
    <property type="match status" value="1"/>
</dbReference>
<protein>
    <recommendedName>
        <fullName evidence="1">DUF3615 domain-containing protein</fullName>
    </recommendedName>
</protein>
<dbReference type="Pfam" id="PF12274">
    <property type="entry name" value="DUF3615"/>
    <property type="match status" value="1"/>
</dbReference>
<reference evidence="2" key="1">
    <citation type="submission" date="2013-08" db="EMBL/GenBank/DDBJ databases">
        <title>Oryza genome evolution.</title>
        <authorList>
            <person name="Wing R.A."/>
            <person name="Panaud O."/>
            <person name="Oliveira A.C."/>
        </authorList>
    </citation>
    <scope>NUCLEOTIDE SEQUENCE</scope>
</reference>
<evidence type="ECO:0000313" key="2">
    <source>
        <dbReference type="EnsemblPlants" id="OGLUM01G15220.1"/>
    </source>
</evidence>
<sequence>MGSVIGSLILAYDDARKFLMEMERKAEHEVNLLRPPALLHWDGGGGGEQPPPLDERRRIVQRWIEYEKRKGPRRFDYVSGEISDCIARPHVRIALNYYNFNHPGAEFDCVRPLSAYFASFGGQIWSHVNFLARRRGCIDAPVLRFFAELFYYGRLAETPVVVSCTILREEPLFVVRRREALQEPIVHLTKKSETDQEPLDQYRSSNNHSLEQLMTEEPLFVRRIETVQEPLVQYRSSCAFCTDRYEILHPSEDEFVCGKEGQGVESSWWFYLMMDEMVFNLILPTPRCFLDDVRKFCSFVFYVFFIWLAKLASAIKVGTLG</sequence>